<feature type="domain" description="AB hydrolase-1" evidence="3">
    <location>
        <begin position="30"/>
        <end position="280"/>
    </location>
</feature>
<dbReference type="RefSeq" id="WP_128325165.1">
    <property type="nucleotide sequence ID" value="NZ_QJRG01000047.1"/>
</dbReference>
<dbReference type="GO" id="GO:0016020">
    <property type="term" value="C:membrane"/>
    <property type="evidence" value="ECO:0007669"/>
    <property type="project" value="TreeGrafter"/>
</dbReference>
<reference evidence="4 5" key="1">
    <citation type="submission" date="2018-06" db="EMBL/GenBank/DDBJ databases">
        <title>Bacteria isolated from soil of Wuhan.</title>
        <authorList>
            <person name="Wei X."/>
            <person name="Chunhua H."/>
        </authorList>
    </citation>
    <scope>NUCLEOTIDE SEQUENCE [LARGE SCALE GENOMIC DNA]</scope>
    <source>
        <strain evidence="5">xwS2</strain>
    </source>
</reference>
<keyword evidence="2 4" id="KW-0378">Hydrolase</keyword>
<gene>
    <name evidence="4" type="ORF">DM813_20540</name>
</gene>
<accession>A0A443ZR28</accession>
<dbReference type="Pfam" id="PF00561">
    <property type="entry name" value="Abhydrolase_1"/>
    <property type="match status" value="1"/>
</dbReference>
<evidence type="ECO:0000313" key="4">
    <source>
        <dbReference type="EMBL" id="RWU21564.1"/>
    </source>
</evidence>
<comment type="similarity">
    <text evidence="1">Belongs to the AB hydrolase superfamily.</text>
</comment>
<dbReference type="PANTHER" id="PTHR43798:SF14">
    <property type="entry name" value="SERINE HYDROLASE-LIKE PROTEIN DDB_G0286239"/>
    <property type="match status" value="1"/>
</dbReference>
<dbReference type="Gene3D" id="3.40.50.1820">
    <property type="entry name" value="alpha/beta hydrolase"/>
    <property type="match status" value="1"/>
</dbReference>
<comment type="caution">
    <text evidence="4">The sequence shown here is derived from an EMBL/GenBank/DDBJ whole genome shotgun (WGS) entry which is preliminary data.</text>
</comment>
<dbReference type="InterPro" id="IPR050266">
    <property type="entry name" value="AB_hydrolase_sf"/>
</dbReference>
<evidence type="ECO:0000313" key="5">
    <source>
        <dbReference type="Proteomes" id="UP000288983"/>
    </source>
</evidence>
<dbReference type="InterPro" id="IPR000073">
    <property type="entry name" value="AB_hydrolase_1"/>
</dbReference>
<proteinExistence type="inferred from homology"/>
<sequence>MNPGHKGRDQSLDVNGIHFALRTWGNEGGYPVLALHGWLDNAASFERVAPLLKDCFVVAPDLAGHGRSDHRRADSGYYLWEHADDMNALVECLGWKRFAVLAHSMGTGVASILAAMNRNIDRMVFLDGMGAPFTLAQGSTVEHLRKSQRLLRLALRTRMHGFSGPEHVQFSSLEAAINERRNGIGGSLSEEGARLLAQRDLINLGHGYRWRHDPRLVLPELLPLTEQQACEFLQQITCPLYLLLGLQGLFAGPGFDKRKAALPLEARVRWYDGGHHFHLDAPVPGLIDQLNAALGASAGRANVQSLSKGVHR</sequence>
<dbReference type="EMBL" id="QJRG01000047">
    <property type="protein sequence ID" value="RWU21564.1"/>
    <property type="molecule type" value="Genomic_DNA"/>
</dbReference>
<dbReference type="SUPFAM" id="SSF53474">
    <property type="entry name" value="alpha/beta-Hydrolases"/>
    <property type="match status" value="1"/>
</dbReference>
<evidence type="ECO:0000256" key="2">
    <source>
        <dbReference type="ARBA" id="ARBA00022801"/>
    </source>
</evidence>
<dbReference type="InterPro" id="IPR029058">
    <property type="entry name" value="AB_hydrolase_fold"/>
</dbReference>
<dbReference type="OrthoDB" id="149912at2"/>
<dbReference type="PANTHER" id="PTHR43798">
    <property type="entry name" value="MONOACYLGLYCEROL LIPASE"/>
    <property type="match status" value="1"/>
</dbReference>
<dbReference type="GO" id="GO:0016787">
    <property type="term" value="F:hydrolase activity"/>
    <property type="evidence" value="ECO:0007669"/>
    <property type="project" value="UniProtKB-KW"/>
</dbReference>
<dbReference type="Proteomes" id="UP000288983">
    <property type="component" value="Unassembled WGS sequence"/>
</dbReference>
<dbReference type="STRING" id="237609.PSAKL28_23170"/>
<evidence type="ECO:0000256" key="1">
    <source>
        <dbReference type="ARBA" id="ARBA00008645"/>
    </source>
</evidence>
<organism evidence="4 5">
    <name type="scientific">Pseudomonas alkylphenolica</name>
    <dbReference type="NCBI Taxonomy" id="237609"/>
    <lineage>
        <taxon>Bacteria</taxon>
        <taxon>Pseudomonadati</taxon>
        <taxon>Pseudomonadota</taxon>
        <taxon>Gammaproteobacteria</taxon>
        <taxon>Pseudomonadales</taxon>
        <taxon>Pseudomonadaceae</taxon>
        <taxon>Pseudomonas</taxon>
    </lineage>
</organism>
<dbReference type="AlphaFoldDB" id="A0A443ZR28"/>
<name>A0A443ZR28_9PSED</name>
<evidence type="ECO:0000259" key="3">
    <source>
        <dbReference type="Pfam" id="PF00561"/>
    </source>
</evidence>
<protein>
    <submittedName>
        <fullName evidence="4">Alpha/beta hydrolase</fullName>
    </submittedName>
</protein>